<dbReference type="Proteomes" id="UP000053989">
    <property type="component" value="Unassembled WGS sequence"/>
</dbReference>
<name>A0A0C3EDI0_9AGAM</name>
<dbReference type="HOGENOM" id="CLU_2074504_0_0_1"/>
<dbReference type="InParanoid" id="A0A0C3EDI0"/>
<proteinExistence type="predicted"/>
<dbReference type="AlphaFoldDB" id="A0A0C3EDI0"/>
<reference evidence="2" key="2">
    <citation type="submission" date="2015-01" db="EMBL/GenBank/DDBJ databases">
        <title>Evolutionary Origins and Diversification of the Mycorrhizal Mutualists.</title>
        <authorList>
            <consortium name="DOE Joint Genome Institute"/>
            <consortium name="Mycorrhizal Genomics Consortium"/>
            <person name="Kohler A."/>
            <person name="Kuo A."/>
            <person name="Nagy L.G."/>
            <person name="Floudas D."/>
            <person name="Copeland A."/>
            <person name="Barry K.W."/>
            <person name="Cichocki N."/>
            <person name="Veneault-Fourrey C."/>
            <person name="LaButti K."/>
            <person name="Lindquist E.A."/>
            <person name="Lipzen A."/>
            <person name="Lundell T."/>
            <person name="Morin E."/>
            <person name="Murat C."/>
            <person name="Riley R."/>
            <person name="Ohm R."/>
            <person name="Sun H."/>
            <person name="Tunlid A."/>
            <person name="Henrissat B."/>
            <person name="Grigoriev I.V."/>
            <person name="Hibbett D.S."/>
            <person name="Martin F."/>
        </authorList>
    </citation>
    <scope>NUCLEOTIDE SEQUENCE [LARGE SCALE GENOMIC DNA]</scope>
    <source>
        <strain evidence="2">Foug A</strain>
    </source>
</reference>
<reference evidence="1 2" key="1">
    <citation type="submission" date="2014-04" db="EMBL/GenBank/DDBJ databases">
        <authorList>
            <consortium name="DOE Joint Genome Institute"/>
            <person name="Kuo A."/>
            <person name="Kohler A."/>
            <person name="Nagy L.G."/>
            <person name="Floudas D."/>
            <person name="Copeland A."/>
            <person name="Barry K.W."/>
            <person name="Cichocki N."/>
            <person name="Veneault-Fourrey C."/>
            <person name="LaButti K."/>
            <person name="Lindquist E.A."/>
            <person name="Lipzen A."/>
            <person name="Lundell T."/>
            <person name="Morin E."/>
            <person name="Murat C."/>
            <person name="Sun H."/>
            <person name="Tunlid A."/>
            <person name="Henrissat B."/>
            <person name="Grigoriev I.V."/>
            <person name="Hibbett D.S."/>
            <person name="Martin F."/>
            <person name="Nordberg H.P."/>
            <person name="Cantor M.N."/>
            <person name="Hua S.X."/>
        </authorList>
    </citation>
    <scope>NUCLEOTIDE SEQUENCE [LARGE SCALE GENOMIC DNA]</scope>
    <source>
        <strain evidence="1 2">Foug A</strain>
    </source>
</reference>
<evidence type="ECO:0000313" key="2">
    <source>
        <dbReference type="Proteomes" id="UP000053989"/>
    </source>
</evidence>
<dbReference type="EMBL" id="KN822004">
    <property type="protein sequence ID" value="KIM70720.1"/>
    <property type="molecule type" value="Genomic_DNA"/>
</dbReference>
<keyword evidence="2" id="KW-1185">Reference proteome</keyword>
<organism evidence="1 2">
    <name type="scientific">Scleroderma citrinum Foug A</name>
    <dbReference type="NCBI Taxonomy" id="1036808"/>
    <lineage>
        <taxon>Eukaryota</taxon>
        <taxon>Fungi</taxon>
        <taxon>Dikarya</taxon>
        <taxon>Basidiomycota</taxon>
        <taxon>Agaricomycotina</taxon>
        <taxon>Agaricomycetes</taxon>
        <taxon>Agaricomycetidae</taxon>
        <taxon>Boletales</taxon>
        <taxon>Sclerodermatineae</taxon>
        <taxon>Sclerodermataceae</taxon>
        <taxon>Scleroderma</taxon>
    </lineage>
</organism>
<sequence length="118" mass="13323">MIARTTGKKCCVHHREPQYLHPFGNGIGSVIEDLNQGPTSYLLIFVLLTCRPSLDFMTTSRQDSVTVDRGPHMDPQTSTSWNFWKVELSFVDRIIVSRPPIRTGRIIGSGLPLRRKGD</sequence>
<accession>A0A0C3EDI0</accession>
<gene>
    <name evidence="1" type="ORF">SCLCIDRAFT_165988</name>
</gene>
<protein>
    <submittedName>
        <fullName evidence="1">Uncharacterized protein</fullName>
    </submittedName>
</protein>
<evidence type="ECO:0000313" key="1">
    <source>
        <dbReference type="EMBL" id="KIM70720.1"/>
    </source>
</evidence>